<dbReference type="PANTHER" id="PTHR43483">
    <property type="entry name" value="MEMBRANE TRANSPORTER PROTEIN HI_0806-RELATED"/>
    <property type="match status" value="1"/>
</dbReference>
<evidence type="ECO:0000313" key="8">
    <source>
        <dbReference type="Proteomes" id="UP000235162"/>
    </source>
</evidence>
<keyword evidence="4 6" id="KW-1133">Transmembrane helix</keyword>
<accession>A0AAP8MFL4</accession>
<name>A0AAP8MFL4_9GAMM</name>
<evidence type="ECO:0000256" key="5">
    <source>
        <dbReference type="ARBA" id="ARBA00023136"/>
    </source>
</evidence>
<feature type="transmembrane region" description="Helical" evidence="6">
    <location>
        <begin position="148"/>
        <end position="173"/>
    </location>
</feature>
<keyword evidence="8" id="KW-1185">Reference proteome</keyword>
<evidence type="ECO:0000256" key="3">
    <source>
        <dbReference type="ARBA" id="ARBA00022692"/>
    </source>
</evidence>
<evidence type="ECO:0000256" key="4">
    <source>
        <dbReference type="ARBA" id="ARBA00022989"/>
    </source>
</evidence>
<sequence>MEGLIPLILTMLATGAVAGLIAGLLGVGGGIVIVPVLDTALALRGVDPAIRMHIAVGTSLATIIFTSISSSRAHHAKGAVDVSLVQFWGPFIFVGSLLGSVLAAQVQSIVLAGIFGVVALIIAIHMMLPLENFRPWKDVPRGPLSITVPTMIGGLSSMMGIGGGTFSVAALTMMSQPIHRAVGTAAFFGLLIAIPGTIGFIMNGWGDPRLPAMNVGYVNLIGVAAISPMTVLMAPLGAKLAHKMTQRQLSLLFGIFLLLVSIRMLLRAFA</sequence>
<dbReference type="AlphaFoldDB" id="A0AAP8MFL4"/>
<feature type="transmembrane region" description="Helical" evidence="6">
    <location>
        <begin position="185"/>
        <end position="205"/>
    </location>
</feature>
<proteinExistence type="inferred from homology"/>
<gene>
    <name evidence="7" type="ORF">C0029_07315</name>
</gene>
<keyword evidence="3 6" id="KW-0812">Transmembrane</keyword>
<comment type="caution">
    <text evidence="7">The sequence shown here is derived from an EMBL/GenBank/DDBJ whole genome shotgun (WGS) entry which is preliminary data.</text>
</comment>
<evidence type="ECO:0000256" key="6">
    <source>
        <dbReference type="RuleBase" id="RU363041"/>
    </source>
</evidence>
<feature type="transmembrane region" description="Helical" evidence="6">
    <location>
        <begin position="82"/>
        <end position="102"/>
    </location>
</feature>
<dbReference type="GO" id="GO:0005886">
    <property type="term" value="C:plasma membrane"/>
    <property type="evidence" value="ECO:0007669"/>
    <property type="project" value="UniProtKB-SubCell"/>
</dbReference>
<dbReference type="InterPro" id="IPR002781">
    <property type="entry name" value="TM_pro_TauE-like"/>
</dbReference>
<dbReference type="EMBL" id="PKUR01000002">
    <property type="protein sequence ID" value="PLW86963.1"/>
    <property type="molecule type" value="Genomic_DNA"/>
</dbReference>
<organism evidence="7 8">
    <name type="scientific">Halioglobus japonicus</name>
    <dbReference type="NCBI Taxonomy" id="930805"/>
    <lineage>
        <taxon>Bacteria</taxon>
        <taxon>Pseudomonadati</taxon>
        <taxon>Pseudomonadota</taxon>
        <taxon>Gammaproteobacteria</taxon>
        <taxon>Cellvibrionales</taxon>
        <taxon>Halieaceae</taxon>
        <taxon>Halioglobus</taxon>
    </lineage>
</organism>
<keyword evidence="5 6" id="KW-0472">Membrane</keyword>
<protein>
    <recommendedName>
        <fullName evidence="6">Probable membrane transporter protein</fullName>
    </recommendedName>
</protein>
<dbReference type="Pfam" id="PF01925">
    <property type="entry name" value="TauE"/>
    <property type="match status" value="1"/>
</dbReference>
<dbReference type="Proteomes" id="UP000235162">
    <property type="component" value="Unassembled WGS sequence"/>
</dbReference>
<evidence type="ECO:0000256" key="2">
    <source>
        <dbReference type="ARBA" id="ARBA00009142"/>
    </source>
</evidence>
<feature type="transmembrane region" description="Helical" evidence="6">
    <location>
        <begin position="217"/>
        <end position="237"/>
    </location>
</feature>
<comment type="subcellular location">
    <subcellularLocation>
        <location evidence="6">Cell membrane</location>
        <topology evidence="6">Multi-pass membrane protein</topology>
    </subcellularLocation>
    <subcellularLocation>
        <location evidence="1">Membrane</location>
        <topology evidence="1">Multi-pass membrane protein</topology>
    </subcellularLocation>
</comment>
<dbReference type="PANTHER" id="PTHR43483:SF3">
    <property type="entry name" value="MEMBRANE TRANSPORTER PROTEIN HI_0806-RELATED"/>
    <property type="match status" value="1"/>
</dbReference>
<feature type="transmembrane region" description="Helical" evidence="6">
    <location>
        <begin position="249"/>
        <end position="269"/>
    </location>
</feature>
<feature type="transmembrane region" description="Helical" evidence="6">
    <location>
        <begin position="12"/>
        <end position="37"/>
    </location>
</feature>
<reference evidence="7 8" key="1">
    <citation type="submission" date="2018-01" db="EMBL/GenBank/DDBJ databases">
        <title>The draft genome sequence of Halioglobus japonicus S1-36.</title>
        <authorList>
            <person name="Du Z.-J."/>
            <person name="Shi M.-J."/>
        </authorList>
    </citation>
    <scope>NUCLEOTIDE SEQUENCE [LARGE SCALE GENOMIC DNA]</scope>
    <source>
        <strain evidence="7 8">S1-36</strain>
    </source>
</reference>
<feature type="transmembrane region" description="Helical" evidence="6">
    <location>
        <begin position="109"/>
        <end position="128"/>
    </location>
</feature>
<comment type="similarity">
    <text evidence="2 6">Belongs to the 4-toluene sulfonate uptake permease (TSUP) (TC 2.A.102) family.</text>
</comment>
<evidence type="ECO:0000313" key="7">
    <source>
        <dbReference type="EMBL" id="PLW86963.1"/>
    </source>
</evidence>
<evidence type="ECO:0000256" key="1">
    <source>
        <dbReference type="ARBA" id="ARBA00004141"/>
    </source>
</evidence>
<feature type="transmembrane region" description="Helical" evidence="6">
    <location>
        <begin position="49"/>
        <end position="70"/>
    </location>
</feature>
<keyword evidence="6" id="KW-1003">Cell membrane</keyword>